<keyword evidence="8 12" id="KW-0333">Golgi apparatus</keyword>
<evidence type="ECO:0000256" key="10">
    <source>
        <dbReference type="ARBA" id="ARBA00023329"/>
    </source>
</evidence>
<dbReference type="GO" id="GO:0030126">
    <property type="term" value="C:COPI vesicle coat"/>
    <property type="evidence" value="ECO:0007669"/>
    <property type="project" value="UniProtKB-UniRule"/>
</dbReference>
<feature type="domain" description="AP complex mu/sigma subunit" evidence="13">
    <location>
        <begin position="13"/>
        <end position="154"/>
    </location>
</feature>
<dbReference type="GO" id="GO:0006890">
    <property type="term" value="P:retrograde vesicle-mediated transport, Golgi to endoplasmic reticulum"/>
    <property type="evidence" value="ECO:0007669"/>
    <property type="project" value="UniProtKB-UniRule"/>
</dbReference>
<dbReference type="Gene3D" id="3.30.450.60">
    <property type="match status" value="1"/>
</dbReference>
<proteinExistence type="inferred from homology"/>
<dbReference type="PANTHER" id="PTHR11043:SF0">
    <property type="entry name" value="COATOMER SUBUNIT ZETA"/>
    <property type="match status" value="1"/>
</dbReference>
<comment type="subunit">
    <text evidence="3 12">Oligomeric complex that consists of at least the alpha, beta, beta', gamma, delta, epsilon and zeta subunits.</text>
</comment>
<keyword evidence="15" id="KW-1185">Reference proteome</keyword>
<comment type="function">
    <text evidence="11">The coatomer is a cytosolic protein complex that binds to dilysine motifs and reversibly associates with Golgi non-clathrin-coated vesicles, which further mediate biosynthetic protein transport from the ER, via the Golgi up to the trans Golgi network. Coatomer complex is required for budding from Golgi membranes, and is essential for the retrograde Golgi-to-ER transport of dilysine-tagged proteins. The zeta subunit may be involved in regulating the coat assembly and, hence, the rate of biosynthetic protein transport due to its association-dissociation properties with the coatomer complex.</text>
</comment>
<name>A0A9D4TUE8_CHLVU</name>
<reference evidence="14" key="1">
    <citation type="journal article" date="2019" name="Plant J.">
        <title>Chlorella vulgaris genome assembly and annotation reveals the molecular basis for metabolic acclimation to high light conditions.</title>
        <authorList>
            <person name="Cecchin M."/>
            <person name="Marcolungo L."/>
            <person name="Rossato M."/>
            <person name="Girolomoni L."/>
            <person name="Cosentino E."/>
            <person name="Cuine S."/>
            <person name="Li-Beisson Y."/>
            <person name="Delledonne M."/>
            <person name="Ballottari M."/>
        </authorList>
    </citation>
    <scope>NUCLEOTIDE SEQUENCE</scope>
    <source>
        <strain evidence="14">211/11P</strain>
    </source>
</reference>
<evidence type="ECO:0000256" key="12">
    <source>
        <dbReference type="RuleBase" id="RU366053"/>
    </source>
</evidence>
<dbReference type="GO" id="GO:0000139">
    <property type="term" value="C:Golgi membrane"/>
    <property type="evidence" value="ECO:0007669"/>
    <property type="project" value="UniProtKB-SubCell"/>
</dbReference>
<dbReference type="Pfam" id="PF01217">
    <property type="entry name" value="Clat_adaptor_s"/>
    <property type="match status" value="1"/>
</dbReference>
<dbReference type="AlphaFoldDB" id="A0A9D4TUE8"/>
<evidence type="ECO:0000313" key="14">
    <source>
        <dbReference type="EMBL" id="KAI3434836.1"/>
    </source>
</evidence>
<evidence type="ECO:0000313" key="15">
    <source>
        <dbReference type="Proteomes" id="UP001055712"/>
    </source>
</evidence>
<organism evidence="14 15">
    <name type="scientific">Chlorella vulgaris</name>
    <name type="common">Green alga</name>
    <dbReference type="NCBI Taxonomy" id="3077"/>
    <lineage>
        <taxon>Eukaryota</taxon>
        <taxon>Viridiplantae</taxon>
        <taxon>Chlorophyta</taxon>
        <taxon>core chlorophytes</taxon>
        <taxon>Trebouxiophyceae</taxon>
        <taxon>Chlorellales</taxon>
        <taxon>Chlorellaceae</taxon>
        <taxon>Chlorella clade</taxon>
        <taxon>Chlorella</taxon>
    </lineage>
</organism>
<dbReference type="GO" id="GO:0006886">
    <property type="term" value="P:intracellular protein transport"/>
    <property type="evidence" value="ECO:0007669"/>
    <property type="project" value="TreeGrafter"/>
</dbReference>
<dbReference type="Proteomes" id="UP001055712">
    <property type="component" value="Unassembled WGS sequence"/>
</dbReference>
<reference evidence="14" key="2">
    <citation type="submission" date="2020-11" db="EMBL/GenBank/DDBJ databases">
        <authorList>
            <person name="Cecchin M."/>
            <person name="Marcolungo L."/>
            <person name="Rossato M."/>
            <person name="Girolomoni L."/>
            <person name="Cosentino E."/>
            <person name="Cuine S."/>
            <person name="Li-Beisson Y."/>
            <person name="Delledonne M."/>
            <person name="Ballottari M."/>
        </authorList>
    </citation>
    <scope>NUCLEOTIDE SEQUENCE</scope>
    <source>
        <strain evidence="14">211/11P</strain>
        <tissue evidence="14">Whole cell</tissue>
    </source>
</reference>
<evidence type="ECO:0000256" key="1">
    <source>
        <dbReference type="ARBA" id="ARBA00004255"/>
    </source>
</evidence>
<dbReference type="OrthoDB" id="10249988at2759"/>
<evidence type="ECO:0000256" key="11">
    <source>
        <dbReference type="ARBA" id="ARBA00045555"/>
    </source>
</evidence>
<keyword evidence="9 12" id="KW-0472">Membrane</keyword>
<dbReference type="GO" id="GO:0006891">
    <property type="term" value="P:intra-Golgi vesicle-mediated transport"/>
    <property type="evidence" value="ECO:0007669"/>
    <property type="project" value="TreeGrafter"/>
</dbReference>
<evidence type="ECO:0000256" key="6">
    <source>
        <dbReference type="ARBA" id="ARBA00022892"/>
    </source>
</evidence>
<evidence type="ECO:0000256" key="2">
    <source>
        <dbReference type="ARBA" id="ARBA00006972"/>
    </source>
</evidence>
<evidence type="ECO:0000256" key="3">
    <source>
        <dbReference type="ARBA" id="ARBA00011775"/>
    </source>
</evidence>
<dbReference type="FunFam" id="3.30.450.60:FF:000014">
    <property type="entry name" value="Coatomer subunit zeta-2"/>
    <property type="match status" value="1"/>
</dbReference>
<dbReference type="PANTHER" id="PTHR11043">
    <property type="entry name" value="ZETA-COAT PROTEIN"/>
    <property type="match status" value="1"/>
</dbReference>
<dbReference type="InterPro" id="IPR039652">
    <property type="entry name" value="Coatomer_zeta"/>
</dbReference>
<keyword evidence="4 12" id="KW-0813">Transport</keyword>
<comment type="subcellular location">
    <subcellularLocation>
        <location evidence="12">Cytoplasm</location>
    </subcellularLocation>
    <subcellularLocation>
        <location evidence="1 12">Golgi apparatus membrane</location>
        <topology evidence="1 12">Peripheral membrane protein</topology>
        <orientation evidence="1 12">Cytoplasmic side</orientation>
    </subcellularLocation>
    <subcellularLocation>
        <location evidence="12">Cytoplasmic vesicle</location>
        <location evidence="12">COPI-coated vesicle membrane</location>
        <topology evidence="12">Peripheral membrane protein</topology>
        <orientation evidence="12">Cytoplasmic side</orientation>
    </subcellularLocation>
</comment>
<keyword evidence="7 12" id="KW-0653">Protein transport</keyword>
<dbReference type="EMBL" id="SIDB01000003">
    <property type="protein sequence ID" value="KAI3434836.1"/>
    <property type="molecule type" value="Genomic_DNA"/>
</dbReference>
<keyword evidence="6 12" id="KW-0931">ER-Golgi transport</keyword>
<evidence type="ECO:0000259" key="13">
    <source>
        <dbReference type="Pfam" id="PF01217"/>
    </source>
</evidence>
<accession>A0A9D4TUE8</accession>
<evidence type="ECO:0000256" key="8">
    <source>
        <dbReference type="ARBA" id="ARBA00023034"/>
    </source>
</evidence>
<keyword evidence="5 12" id="KW-0963">Cytoplasm</keyword>
<dbReference type="SUPFAM" id="SSF64356">
    <property type="entry name" value="SNARE-like"/>
    <property type="match status" value="1"/>
</dbReference>
<dbReference type="CDD" id="cd14829">
    <property type="entry name" value="Zeta-COP"/>
    <property type="match status" value="1"/>
</dbReference>
<comment type="caution">
    <text evidence="14">The sequence shown here is derived from an EMBL/GenBank/DDBJ whole genome shotgun (WGS) entry which is preliminary data.</text>
</comment>
<sequence>MAVEIVDPTIPVVKNLLLLDAEGKRIAVKYFTPDLNSVTAQANYEKSVFVKTSRTNARGEAEIIMFDDVVVVYKFLGDLMFYVTGDQDENEVVLYTVLQAFYESINLLLRNAVEKKTVLENLDLVLLAMDEIVDGGLILETDAGTVATRVTMRQDGDGSPLSMEAASAGVNNPGLVTLSQAFGSIKDQVARSLLK</sequence>
<gene>
    <name evidence="14" type="ORF">D9Q98_002891</name>
</gene>
<evidence type="ECO:0000256" key="5">
    <source>
        <dbReference type="ARBA" id="ARBA00022490"/>
    </source>
</evidence>
<dbReference type="InterPro" id="IPR022775">
    <property type="entry name" value="AP_mu_sigma_su"/>
</dbReference>
<evidence type="ECO:0000256" key="7">
    <source>
        <dbReference type="ARBA" id="ARBA00022927"/>
    </source>
</evidence>
<evidence type="ECO:0000256" key="4">
    <source>
        <dbReference type="ARBA" id="ARBA00022448"/>
    </source>
</evidence>
<comment type="similarity">
    <text evidence="2 12">Belongs to the adaptor complexes small subunit family.</text>
</comment>
<protein>
    <recommendedName>
        <fullName evidence="12">Coatomer subunit zeta</fullName>
    </recommendedName>
</protein>
<evidence type="ECO:0000256" key="9">
    <source>
        <dbReference type="ARBA" id="ARBA00023136"/>
    </source>
</evidence>
<dbReference type="InterPro" id="IPR011012">
    <property type="entry name" value="Longin-like_dom_sf"/>
</dbReference>
<keyword evidence="10 12" id="KW-0968">Cytoplasmic vesicle</keyword>